<evidence type="ECO:0000259" key="10">
    <source>
        <dbReference type="PROSITE" id="PS51456"/>
    </source>
</evidence>
<dbReference type="PROSITE" id="PS51456">
    <property type="entry name" value="MYOSIN_MOTOR"/>
    <property type="match status" value="1"/>
</dbReference>
<dbReference type="PANTHER" id="PTHR13140:SF381">
    <property type="entry name" value="UNCONVENTIONAL MYOSIN-IG"/>
    <property type="match status" value="1"/>
</dbReference>
<dbReference type="SMART" id="SM00242">
    <property type="entry name" value="MYSc"/>
    <property type="match status" value="1"/>
</dbReference>
<feature type="compositionally biased region" description="Low complexity" evidence="9">
    <location>
        <begin position="616"/>
        <end position="629"/>
    </location>
</feature>
<evidence type="ECO:0000259" key="11">
    <source>
        <dbReference type="PROSITE" id="PS51757"/>
    </source>
</evidence>
<feature type="region of interest" description="Disordered" evidence="9">
    <location>
        <begin position="351"/>
        <end position="379"/>
    </location>
</feature>
<dbReference type="GO" id="GO:0051015">
    <property type="term" value="F:actin filament binding"/>
    <property type="evidence" value="ECO:0007669"/>
    <property type="project" value="TreeGrafter"/>
</dbReference>
<keyword evidence="5 8" id="KW-0518">Myosin</keyword>
<dbReference type="PROSITE" id="PS51757">
    <property type="entry name" value="TH1"/>
    <property type="match status" value="1"/>
</dbReference>
<dbReference type="FunFam" id="1.20.58.530:FF:000004">
    <property type="entry name" value="Unconventional myosin ID"/>
    <property type="match status" value="1"/>
</dbReference>
<dbReference type="PANTHER" id="PTHR13140">
    <property type="entry name" value="MYOSIN"/>
    <property type="match status" value="1"/>
</dbReference>
<name>A0A9Q1DDE4_CONCO</name>
<feature type="region of interest" description="Disordered" evidence="9">
    <location>
        <begin position="392"/>
        <end position="422"/>
    </location>
</feature>
<dbReference type="Pfam" id="PF07292">
    <property type="entry name" value="NID"/>
    <property type="match status" value="1"/>
</dbReference>
<dbReference type="InterPro" id="IPR010926">
    <property type="entry name" value="Myosin_TH1"/>
</dbReference>
<feature type="domain" description="Myosin motor" evidence="10">
    <location>
        <begin position="747"/>
        <end position="1434"/>
    </location>
</feature>
<dbReference type="Gene3D" id="3.30.70.330">
    <property type="match status" value="1"/>
</dbReference>
<feature type="compositionally biased region" description="Basic and acidic residues" evidence="9">
    <location>
        <begin position="630"/>
        <end position="644"/>
    </location>
</feature>
<organism evidence="12 13">
    <name type="scientific">Conger conger</name>
    <name type="common">Conger eel</name>
    <name type="synonym">Muraena conger</name>
    <dbReference type="NCBI Taxonomy" id="82655"/>
    <lineage>
        <taxon>Eukaryota</taxon>
        <taxon>Metazoa</taxon>
        <taxon>Chordata</taxon>
        <taxon>Craniata</taxon>
        <taxon>Vertebrata</taxon>
        <taxon>Euteleostomi</taxon>
        <taxon>Actinopterygii</taxon>
        <taxon>Neopterygii</taxon>
        <taxon>Teleostei</taxon>
        <taxon>Anguilliformes</taxon>
        <taxon>Congridae</taxon>
        <taxon>Conger</taxon>
    </lineage>
</organism>
<dbReference type="Pfam" id="PF06017">
    <property type="entry name" value="Myosin_TH1"/>
    <property type="match status" value="1"/>
</dbReference>
<evidence type="ECO:0000256" key="3">
    <source>
        <dbReference type="ARBA" id="ARBA00022741"/>
    </source>
</evidence>
<dbReference type="GO" id="GO:0000146">
    <property type="term" value="F:microfilament motor activity"/>
    <property type="evidence" value="ECO:0007669"/>
    <property type="project" value="TreeGrafter"/>
</dbReference>
<dbReference type="InterPro" id="IPR012677">
    <property type="entry name" value="Nucleotide-bd_a/b_plait_sf"/>
</dbReference>
<evidence type="ECO:0000256" key="5">
    <source>
        <dbReference type="ARBA" id="ARBA00023123"/>
    </source>
</evidence>
<dbReference type="GO" id="GO:0005938">
    <property type="term" value="C:cell cortex"/>
    <property type="evidence" value="ECO:0007669"/>
    <property type="project" value="UniProtKB-SubCell"/>
</dbReference>
<dbReference type="OrthoDB" id="6108017at2759"/>
<feature type="compositionally biased region" description="Basic and acidic residues" evidence="9">
    <location>
        <begin position="570"/>
        <end position="590"/>
    </location>
</feature>
<comment type="caution">
    <text evidence="12">The sequence shown here is derived from an EMBL/GenBank/DDBJ whole genome shotgun (WGS) entry which is preliminary data.</text>
</comment>
<keyword evidence="4 8" id="KW-0067">ATP-binding</keyword>
<feature type="compositionally biased region" description="Basic and acidic residues" evidence="9">
    <location>
        <begin position="660"/>
        <end position="672"/>
    </location>
</feature>
<reference evidence="12" key="1">
    <citation type="journal article" date="2023" name="Science">
        <title>Genome structures resolve the early diversification of teleost fishes.</title>
        <authorList>
            <person name="Parey E."/>
            <person name="Louis A."/>
            <person name="Montfort J."/>
            <person name="Bouchez O."/>
            <person name="Roques C."/>
            <person name="Iampietro C."/>
            <person name="Lluch J."/>
            <person name="Castinel A."/>
            <person name="Donnadieu C."/>
            <person name="Desvignes T."/>
            <person name="Floi Bucao C."/>
            <person name="Jouanno E."/>
            <person name="Wen M."/>
            <person name="Mejri S."/>
            <person name="Dirks R."/>
            <person name="Jansen H."/>
            <person name="Henkel C."/>
            <person name="Chen W.J."/>
            <person name="Zahm M."/>
            <person name="Cabau C."/>
            <person name="Klopp C."/>
            <person name="Thompson A.W."/>
            <person name="Robinson-Rechavi M."/>
            <person name="Braasch I."/>
            <person name="Lecointre G."/>
            <person name="Bobe J."/>
            <person name="Postlethwait J.H."/>
            <person name="Berthelot C."/>
            <person name="Roest Crollius H."/>
            <person name="Guiguen Y."/>
        </authorList>
    </citation>
    <scope>NUCLEOTIDE SEQUENCE</scope>
    <source>
        <strain evidence="12">Concon-B</strain>
    </source>
</reference>
<dbReference type="Gene3D" id="1.20.120.720">
    <property type="entry name" value="Myosin VI head, motor domain, U50 subdomain"/>
    <property type="match status" value="1"/>
</dbReference>
<feature type="binding site" evidence="8">
    <location>
        <begin position="840"/>
        <end position="847"/>
    </location>
    <ligand>
        <name>ATP</name>
        <dbReference type="ChEBI" id="CHEBI:30616"/>
    </ligand>
</feature>
<feature type="domain" description="TH1" evidence="11">
    <location>
        <begin position="1551"/>
        <end position="1747"/>
    </location>
</feature>
<evidence type="ECO:0008006" key="14">
    <source>
        <dbReference type="Google" id="ProtNLM"/>
    </source>
</evidence>
<evidence type="ECO:0000256" key="6">
    <source>
        <dbReference type="ARBA" id="ARBA00023175"/>
    </source>
</evidence>
<dbReference type="Pfam" id="PF00063">
    <property type="entry name" value="Myosin_head"/>
    <property type="match status" value="1"/>
</dbReference>
<dbReference type="PRINTS" id="PR00193">
    <property type="entry name" value="MYOSINHEAVY"/>
</dbReference>
<evidence type="ECO:0000256" key="2">
    <source>
        <dbReference type="ARBA" id="ARBA00008314"/>
    </source>
</evidence>
<keyword evidence="3 8" id="KW-0547">Nucleotide-binding</keyword>
<dbReference type="InterPro" id="IPR009909">
    <property type="entry name" value="Nmi/IFP35_dom"/>
</dbReference>
<feature type="region of interest" description="Disordered" evidence="9">
    <location>
        <begin position="570"/>
        <end position="700"/>
    </location>
</feature>
<dbReference type="InterPro" id="IPR001609">
    <property type="entry name" value="Myosin_head_motor_dom-like"/>
</dbReference>
<dbReference type="InterPro" id="IPR027417">
    <property type="entry name" value="P-loop_NTPase"/>
</dbReference>
<dbReference type="Proteomes" id="UP001152803">
    <property type="component" value="Unassembled WGS sequence"/>
</dbReference>
<dbReference type="GO" id="GO:0030048">
    <property type="term" value="P:actin filament-based movement"/>
    <property type="evidence" value="ECO:0007669"/>
    <property type="project" value="TreeGrafter"/>
</dbReference>
<feature type="compositionally biased region" description="Basic and acidic residues" evidence="9">
    <location>
        <begin position="602"/>
        <end position="614"/>
    </location>
</feature>
<protein>
    <recommendedName>
        <fullName evidence="14">Unconventional myosin-Ig</fullName>
    </recommendedName>
</protein>
<dbReference type="Gene3D" id="1.20.58.530">
    <property type="match status" value="1"/>
</dbReference>
<proteinExistence type="inferred from homology"/>
<sequence>MSSTDLRRKVWRWPATDSFSFCAAIGPHRCHENQLKTPVSPVELPTPTATVWCRTAVVFKLWRWPAASGRLRFLDVTVPVGPLQVWRWPATDSFSFCAAIGPHRCHENQLKTPVSPVELPTPTATVWCRTAVVFKLWRWPAASGRLRFLDVTVPVGWQHMLGGDVQHIDVKCGAVTELCKTISEGTLLSVPMLDGRSIAMDTDSTTIEVHGVPSYFPEDRMIDKLTMHFLRPRNGGGEVLRVLYSSRTPRQAFVIFERSDVAACVLQKTQILEFDGQSFPLKVSRGQLAEVDLPVRTTLDLRRFQNEEAVLSILSRYGFKVSRQSSQQLLLEGTFLKLSAARVKLGELLSSEGQSHRPGTHSSGVVSKRRGSSGADAPYRLNGAAVHAGSWSLDEAKPSPSHSPAPPRRPYDTQSGGSTASLTTSFPFDSLLGRLSPSPHPDRASFGVDANALHYARSFHGDRVEEILQAHHVAMVVEDGGSAGVSTIVLRGHQAPLAENKLTRFLMEVQRDLRTQEIPLSSMSPGQLSQVAKRAQMLSGCYKVLVLQVGNSLHLVGSSSESYEMKQKILADEASRPSSGREEATQERGRSPRRSSSLPRQPSRERVRDLRDLEPSSGAAAGHSGYSSAKYEERPAGRQSRHEALGAVSAPPAVPRRLRSSSESRAKVKEGRATPGQGDAGRLPPAGAQTAMHSPESTKARGYATPTAVCRGLPSLLFLSGVSLARLSPPGCPAAHIAMAELEGLEFGKSDFVLLDEVTMDQFMENLKLRFEKGRIYTFIGEVVVSVNPYKAMDIYGTEAIEAYRGRELYENPPHLYAVADAAYKAMKRRAKDTCIVISGESGAGKTEASKYIMQYIAAITNPSQRAEVESVKNVLLKSNCVLEAFGNAKTNRNDNSSRFGKYMDINFNFNGEPTGGHINNYLLEKSRVIQQQKGERNFHSFYQVLRGGSRDLLGLLHLEKDPAVYIYTREGAAATTSSDDGSNHKAVLSALKVIGFTAEEINSIYRILGTILHLGNLEFQSDGESVQVVGAELVSHIADLTRTDPDDVSKALLYRTVATGGGEVIDKGHSEKEASYGKEAFAKALYERLFGWIVSRINSVIEVKDYNPVLHGKNTVIGVLDIYGFEIFDNNSFEQFCINYCNEKLQQLFIELILRQEQEEYQREGITWQHIEYFNNQIIVDLVEQPHKGIISILDEACLSVGKVTDILCLESMDTKLGQHPHYTSRKLSPSDKSMEFNRDFRILHYAGDVMYSVEGFLDKNKDPLFQDFKRLMYNSEDPVLKEMWPEGQLSITEVTKRPLTAATLFKNSIIALVDNLACKEPYYVRCVKPNEVKSSVHFDDARCQHQVAYLGLLENVRVRRAGFAYRQPYARFLQRYKMTCEYTWPNHLMATDQEAVKAIIDHHGFQADVAYGHTKLFMRSPRSLFTLEQERAALIPILVLFLQKVWRGALARMRCRRMRAIYTIMGRYKCFKVKAHFWEVERRFGNVRNMADYGKSVEWPRPPAALAQFHSITWQLHRRWWARQVVKNIPPSDMPEVRAKVAALTALSGERQDWGCDRAWERDYLSNARDSPQTSSHFVRVSKELKSRDQYTSILFSGFVRKMNRFNKSTDRALLITDKHVYKMEPRKQFKVLKKLPLDSVAGLSVMSGSDQLVALHTSCQDDVLVCLQRGELCPNQDRVGEVVGTLCDHFSRERNAPLQVKVCSSALPLHMRGKSKSVTVETKPGHPSADFRKTRDGFVLLVPSH</sequence>
<evidence type="ECO:0000313" key="13">
    <source>
        <dbReference type="Proteomes" id="UP001152803"/>
    </source>
</evidence>
<dbReference type="SUPFAM" id="SSF52540">
    <property type="entry name" value="P-loop containing nucleoside triphosphate hydrolases"/>
    <property type="match status" value="1"/>
</dbReference>
<dbReference type="InterPro" id="IPR036072">
    <property type="entry name" value="MYSc_Myo1"/>
</dbReference>
<accession>A0A9Q1DDE4</accession>
<feature type="compositionally biased region" description="Polar residues" evidence="9">
    <location>
        <begin position="412"/>
        <end position="422"/>
    </location>
</feature>
<evidence type="ECO:0000256" key="9">
    <source>
        <dbReference type="SAM" id="MobiDB-lite"/>
    </source>
</evidence>
<dbReference type="GO" id="GO:0005902">
    <property type="term" value="C:microvillus"/>
    <property type="evidence" value="ECO:0007669"/>
    <property type="project" value="TreeGrafter"/>
</dbReference>
<feature type="region of interest" description="Actin-binding" evidence="8">
    <location>
        <begin position="1311"/>
        <end position="1333"/>
    </location>
</feature>
<dbReference type="Gene3D" id="1.10.10.820">
    <property type="match status" value="1"/>
</dbReference>
<dbReference type="CDD" id="cd01378">
    <property type="entry name" value="MYSc_Myo1"/>
    <property type="match status" value="1"/>
</dbReference>
<dbReference type="GO" id="GO:0005886">
    <property type="term" value="C:plasma membrane"/>
    <property type="evidence" value="ECO:0007669"/>
    <property type="project" value="TreeGrafter"/>
</dbReference>
<dbReference type="GO" id="GO:0016459">
    <property type="term" value="C:myosin complex"/>
    <property type="evidence" value="ECO:0007669"/>
    <property type="project" value="UniProtKB-KW"/>
</dbReference>
<comment type="similarity">
    <text evidence="2 8">Belongs to the TRAFAC class myosin-kinesin ATPase superfamily. Myosin family.</text>
</comment>
<dbReference type="PROSITE" id="PS50096">
    <property type="entry name" value="IQ"/>
    <property type="match status" value="1"/>
</dbReference>
<keyword evidence="7 8" id="KW-0009">Actin-binding</keyword>
<dbReference type="GO" id="GO:0006897">
    <property type="term" value="P:endocytosis"/>
    <property type="evidence" value="ECO:0007669"/>
    <property type="project" value="TreeGrafter"/>
</dbReference>
<keyword evidence="13" id="KW-1185">Reference proteome</keyword>
<dbReference type="InterPro" id="IPR036961">
    <property type="entry name" value="Kinesin_motor_dom_sf"/>
</dbReference>
<dbReference type="GO" id="GO:0005524">
    <property type="term" value="F:ATP binding"/>
    <property type="evidence" value="ECO:0007669"/>
    <property type="project" value="UniProtKB-UniRule"/>
</dbReference>
<evidence type="ECO:0000313" key="12">
    <source>
        <dbReference type="EMBL" id="KAJ8267718.1"/>
    </source>
</evidence>
<keyword evidence="6 8" id="KW-0505">Motor protein</keyword>
<comment type="subcellular location">
    <subcellularLocation>
        <location evidence="1">Cytoplasm</location>
        <location evidence="1">Cell cortex</location>
    </subcellularLocation>
</comment>
<dbReference type="Gene3D" id="3.40.850.10">
    <property type="entry name" value="Kinesin motor domain"/>
    <property type="match status" value="1"/>
</dbReference>
<evidence type="ECO:0000256" key="1">
    <source>
        <dbReference type="ARBA" id="ARBA00004544"/>
    </source>
</evidence>
<dbReference type="EMBL" id="JAFJMO010000009">
    <property type="protein sequence ID" value="KAJ8267718.1"/>
    <property type="molecule type" value="Genomic_DNA"/>
</dbReference>
<evidence type="ECO:0000256" key="8">
    <source>
        <dbReference type="PROSITE-ProRule" id="PRU00782"/>
    </source>
</evidence>
<gene>
    <name evidence="12" type="ORF">COCON_G00128900</name>
</gene>
<dbReference type="Gene3D" id="1.20.5.4820">
    <property type="match status" value="1"/>
</dbReference>
<evidence type="ECO:0000256" key="4">
    <source>
        <dbReference type="ARBA" id="ARBA00022840"/>
    </source>
</evidence>
<evidence type="ECO:0000256" key="7">
    <source>
        <dbReference type="ARBA" id="ARBA00023203"/>
    </source>
</evidence>
<dbReference type="GO" id="GO:0007015">
    <property type="term" value="P:actin filament organization"/>
    <property type="evidence" value="ECO:0007669"/>
    <property type="project" value="TreeGrafter"/>
</dbReference>